<dbReference type="InterPro" id="IPR027417">
    <property type="entry name" value="P-loop_NTPase"/>
</dbReference>
<evidence type="ECO:0000313" key="3">
    <source>
        <dbReference type="Proteomes" id="UP000607559"/>
    </source>
</evidence>
<name>A0A8J2UBQ0_9BACT</name>
<dbReference type="AlphaFoldDB" id="A0A8J2UBQ0"/>
<dbReference type="SUPFAM" id="SSF52540">
    <property type="entry name" value="P-loop containing nucleoside triphosphate hydrolases"/>
    <property type="match status" value="1"/>
</dbReference>
<proteinExistence type="predicted"/>
<gene>
    <name evidence="2" type="ORF">GCM10011511_16070</name>
</gene>
<dbReference type="EMBL" id="BMJC01000002">
    <property type="protein sequence ID" value="GGA93574.1"/>
    <property type="molecule type" value="Genomic_DNA"/>
</dbReference>
<protein>
    <recommendedName>
        <fullName evidence="1">Sulphotransferase Stf0 domain-containing protein</fullName>
    </recommendedName>
</protein>
<dbReference type="Pfam" id="PF09037">
    <property type="entry name" value="Sulphotransf"/>
    <property type="match status" value="1"/>
</dbReference>
<reference evidence="2" key="2">
    <citation type="submission" date="2020-09" db="EMBL/GenBank/DDBJ databases">
        <authorList>
            <person name="Sun Q."/>
            <person name="Zhou Y."/>
        </authorList>
    </citation>
    <scope>NUCLEOTIDE SEQUENCE</scope>
    <source>
        <strain evidence="2">CGMCC 1.15448</strain>
    </source>
</reference>
<organism evidence="2 3">
    <name type="scientific">Puia dinghuensis</name>
    <dbReference type="NCBI Taxonomy" id="1792502"/>
    <lineage>
        <taxon>Bacteria</taxon>
        <taxon>Pseudomonadati</taxon>
        <taxon>Bacteroidota</taxon>
        <taxon>Chitinophagia</taxon>
        <taxon>Chitinophagales</taxon>
        <taxon>Chitinophagaceae</taxon>
        <taxon>Puia</taxon>
    </lineage>
</organism>
<evidence type="ECO:0000313" key="2">
    <source>
        <dbReference type="EMBL" id="GGA93574.1"/>
    </source>
</evidence>
<reference evidence="2" key="1">
    <citation type="journal article" date="2014" name="Int. J. Syst. Evol. Microbiol.">
        <title>Complete genome sequence of Corynebacterium casei LMG S-19264T (=DSM 44701T), isolated from a smear-ripened cheese.</title>
        <authorList>
            <consortium name="US DOE Joint Genome Institute (JGI-PGF)"/>
            <person name="Walter F."/>
            <person name="Albersmeier A."/>
            <person name="Kalinowski J."/>
            <person name="Ruckert C."/>
        </authorList>
    </citation>
    <scope>NUCLEOTIDE SEQUENCE</scope>
    <source>
        <strain evidence="2">CGMCC 1.15448</strain>
    </source>
</reference>
<evidence type="ECO:0000259" key="1">
    <source>
        <dbReference type="Pfam" id="PF09037"/>
    </source>
</evidence>
<dbReference type="InterPro" id="IPR024628">
    <property type="entry name" value="Sulfotransferase_Stf0_dom"/>
</dbReference>
<dbReference type="Proteomes" id="UP000607559">
    <property type="component" value="Unassembled WGS sequence"/>
</dbReference>
<dbReference type="Gene3D" id="3.40.50.300">
    <property type="entry name" value="P-loop containing nucleotide triphosphate hydrolases"/>
    <property type="match status" value="1"/>
</dbReference>
<sequence>MIFALTRTGSTTLMRILNLQKCLRCAHEPFNPDVRYYRLDSQVNTEDELSRAMETIYEDYDGIKHTWNFRGWPFMWMPQLNKLILLKAGKIVFLTRKNILQRIVSSEISMQTKIWHLPDLSEKSQISKFEFKPLNAERIKWLLMNENIFLTEWRTYIKENKLDYMELSYEDIYSDRLNSAEKCSTLDNLFSFLGYPGIETLPYDQLENLLAIDNKMSPAEIYRQIPEIEKIDREFGSDETGWLFH</sequence>
<accession>A0A8J2UBQ0</accession>
<comment type="caution">
    <text evidence="2">The sequence shown here is derived from an EMBL/GenBank/DDBJ whole genome shotgun (WGS) entry which is preliminary data.</text>
</comment>
<feature type="domain" description="Sulphotransferase Stf0" evidence="1">
    <location>
        <begin position="91"/>
        <end position="175"/>
    </location>
</feature>
<keyword evidence="3" id="KW-1185">Reference proteome</keyword>